<evidence type="ECO:0000313" key="3">
    <source>
        <dbReference type="Proteomes" id="UP000429229"/>
    </source>
</evidence>
<name>A0A6I4U4A1_9SPHN</name>
<protein>
    <submittedName>
        <fullName evidence="2">Uncharacterized protein</fullName>
    </submittedName>
</protein>
<organism evidence="2 3">
    <name type="scientific">Alteriqipengyuania halimionae</name>
    <dbReference type="NCBI Taxonomy" id="1926630"/>
    <lineage>
        <taxon>Bacteria</taxon>
        <taxon>Pseudomonadati</taxon>
        <taxon>Pseudomonadota</taxon>
        <taxon>Alphaproteobacteria</taxon>
        <taxon>Sphingomonadales</taxon>
        <taxon>Erythrobacteraceae</taxon>
        <taxon>Alteriqipengyuania</taxon>
    </lineage>
</organism>
<comment type="caution">
    <text evidence="2">The sequence shown here is derived from an EMBL/GenBank/DDBJ whole genome shotgun (WGS) entry which is preliminary data.</text>
</comment>
<feature type="compositionally biased region" description="Basic and acidic residues" evidence="1">
    <location>
        <begin position="29"/>
        <end position="50"/>
    </location>
</feature>
<dbReference type="RefSeq" id="WP_160617503.1">
    <property type="nucleotide sequence ID" value="NZ_WTYR01000001.1"/>
</dbReference>
<gene>
    <name evidence="2" type="ORF">GRI68_12185</name>
</gene>
<evidence type="ECO:0000256" key="1">
    <source>
        <dbReference type="SAM" id="MobiDB-lite"/>
    </source>
</evidence>
<keyword evidence="3" id="KW-1185">Reference proteome</keyword>
<dbReference type="AlphaFoldDB" id="A0A6I4U4A1"/>
<feature type="region of interest" description="Disordered" evidence="1">
    <location>
        <begin position="1"/>
        <end position="120"/>
    </location>
</feature>
<proteinExistence type="predicted"/>
<reference evidence="2 3" key="1">
    <citation type="submission" date="2019-12" db="EMBL/GenBank/DDBJ databases">
        <title>Genomic-based taxomic classification of the family Erythrobacteraceae.</title>
        <authorList>
            <person name="Xu L."/>
        </authorList>
    </citation>
    <scope>NUCLEOTIDE SEQUENCE [LARGE SCALE GENOMIC DNA]</scope>
    <source>
        <strain evidence="2 3">LMG 29519</strain>
    </source>
</reference>
<evidence type="ECO:0000313" key="2">
    <source>
        <dbReference type="EMBL" id="MXP10939.1"/>
    </source>
</evidence>
<accession>A0A6I4U4A1</accession>
<dbReference type="EMBL" id="WTYR01000001">
    <property type="protein sequence ID" value="MXP10939.1"/>
    <property type="molecule type" value="Genomic_DNA"/>
</dbReference>
<dbReference type="Proteomes" id="UP000429229">
    <property type="component" value="Unassembled WGS sequence"/>
</dbReference>
<sequence>MTMGFSPTEWPQLPRESRDSDESPGPEWETLRARLDAAHSVRVTGDEAAKAGRNGSFSPGSAESIGSLGEETAEDSHSAPGGGVNQGKRGVNHRVSTNGKPQVSDGAEEAGTALPGHTRD</sequence>